<evidence type="ECO:0000256" key="1">
    <source>
        <dbReference type="SAM" id="MobiDB-lite"/>
    </source>
</evidence>
<dbReference type="GeneID" id="98178413"/>
<name>A0ABQ0GIT6_9PEZI</name>
<proteinExistence type="predicted"/>
<comment type="caution">
    <text evidence="2">The sequence shown here is derived from an EMBL/GenBank/DDBJ whole genome shotgun (WGS) entry which is preliminary data.</text>
</comment>
<dbReference type="RefSeq" id="XP_070919191.1">
    <property type="nucleotide sequence ID" value="XM_071063090.1"/>
</dbReference>
<keyword evidence="3" id="KW-1185">Reference proteome</keyword>
<reference evidence="2 3" key="1">
    <citation type="submission" date="2024-09" db="EMBL/GenBank/DDBJ databases">
        <title>Itraconazole resistance in Madurella fahalii resulting from another homologue of gene encoding cytochrome P450 14-alpha sterol demethylase (CYP51).</title>
        <authorList>
            <person name="Yoshioka I."/>
            <person name="Fahal A.H."/>
            <person name="Kaneko S."/>
            <person name="Yaguchi T."/>
        </authorList>
    </citation>
    <scope>NUCLEOTIDE SEQUENCE [LARGE SCALE GENOMIC DNA]</scope>
    <source>
        <strain evidence="2 3">IFM 68171</strain>
    </source>
</reference>
<sequence length="201" mass="22367">MADIFTLIQNAPDPVIRTVLAGLCSDREIGHEAYKMFGKIARASRTDIKRKLPPATLFICLNCKEAYSEAENASDACYYHNGNLEIDYDNDVWADHPDEVEMDTPDMRQDCPEGFVWDCCDGAADAPGCTRSWHQQGGAKRARFDPQPAVIHISSDGDEDSSGEDDDDTVTDESEEGEEAEEEEEEEEDGKEEAEDDSHLP</sequence>
<accession>A0ABQ0GIT6</accession>
<dbReference type="Proteomes" id="UP001628179">
    <property type="component" value="Unassembled WGS sequence"/>
</dbReference>
<feature type="region of interest" description="Disordered" evidence="1">
    <location>
        <begin position="139"/>
        <end position="201"/>
    </location>
</feature>
<dbReference type="EMBL" id="BAAFSV010000004">
    <property type="protein sequence ID" value="GAB1317460.1"/>
    <property type="molecule type" value="Genomic_DNA"/>
</dbReference>
<organism evidence="2 3">
    <name type="scientific">Madurella fahalii</name>
    <dbReference type="NCBI Taxonomy" id="1157608"/>
    <lineage>
        <taxon>Eukaryota</taxon>
        <taxon>Fungi</taxon>
        <taxon>Dikarya</taxon>
        <taxon>Ascomycota</taxon>
        <taxon>Pezizomycotina</taxon>
        <taxon>Sordariomycetes</taxon>
        <taxon>Sordariomycetidae</taxon>
        <taxon>Sordariales</taxon>
        <taxon>Sordariales incertae sedis</taxon>
        <taxon>Madurella</taxon>
    </lineage>
</organism>
<evidence type="ECO:0000313" key="3">
    <source>
        <dbReference type="Proteomes" id="UP001628179"/>
    </source>
</evidence>
<evidence type="ECO:0000313" key="2">
    <source>
        <dbReference type="EMBL" id="GAB1317460.1"/>
    </source>
</evidence>
<protein>
    <submittedName>
        <fullName evidence="2">Uncharacterized protein</fullName>
    </submittedName>
</protein>
<gene>
    <name evidence="2" type="ORF">MFIFM68171_07670</name>
</gene>
<dbReference type="PANTHER" id="PTHR38167:SF1">
    <property type="entry name" value="C2H2-TYPE DOMAIN-CONTAINING PROTEIN"/>
    <property type="match status" value="1"/>
</dbReference>
<feature type="compositionally biased region" description="Acidic residues" evidence="1">
    <location>
        <begin position="156"/>
        <end position="201"/>
    </location>
</feature>
<dbReference type="PANTHER" id="PTHR38167">
    <property type="entry name" value="C2H2-TYPE DOMAIN-CONTAINING PROTEIN"/>
    <property type="match status" value="1"/>
</dbReference>